<feature type="region of interest" description="Disordered" evidence="1">
    <location>
        <begin position="388"/>
        <end position="441"/>
    </location>
</feature>
<dbReference type="PANTHER" id="PTHR46890">
    <property type="entry name" value="NON-LTR RETROLELEMENT REVERSE TRANSCRIPTASE-LIKE PROTEIN-RELATED"/>
    <property type="match status" value="1"/>
</dbReference>
<feature type="compositionally biased region" description="Low complexity" evidence="1">
    <location>
        <begin position="418"/>
        <end position="432"/>
    </location>
</feature>
<feature type="domain" description="Reverse transcriptase" evidence="2">
    <location>
        <begin position="1001"/>
        <end position="1221"/>
    </location>
</feature>
<dbReference type="AlphaFoldDB" id="A0A438BYY7"/>
<reference evidence="3 4" key="1">
    <citation type="journal article" date="2018" name="PLoS Genet.">
        <title>Population sequencing reveals clonal diversity and ancestral inbreeding in the grapevine cultivar Chardonnay.</title>
        <authorList>
            <person name="Roach M.J."/>
            <person name="Johnson D.L."/>
            <person name="Bohlmann J."/>
            <person name="van Vuuren H.J."/>
            <person name="Jones S.J."/>
            <person name="Pretorius I.S."/>
            <person name="Schmidt S.A."/>
            <person name="Borneman A.R."/>
        </authorList>
    </citation>
    <scope>NUCLEOTIDE SEQUENCE [LARGE SCALE GENOMIC DNA]</scope>
    <source>
        <strain evidence="4">cv. Chardonnay</strain>
        <tissue evidence="3">Leaf</tissue>
    </source>
</reference>
<feature type="compositionally biased region" description="Basic and acidic residues" evidence="1">
    <location>
        <begin position="281"/>
        <end position="301"/>
    </location>
</feature>
<protein>
    <submittedName>
        <fullName evidence="3">Transposon TX1 uncharacterized 149 kDa protein</fullName>
    </submittedName>
</protein>
<dbReference type="SUPFAM" id="SSF56672">
    <property type="entry name" value="DNA/RNA polymerases"/>
    <property type="match status" value="1"/>
</dbReference>
<dbReference type="Proteomes" id="UP000288805">
    <property type="component" value="Unassembled WGS sequence"/>
</dbReference>
<dbReference type="InterPro" id="IPR052343">
    <property type="entry name" value="Retrotransposon-Effector_Assoc"/>
</dbReference>
<evidence type="ECO:0000313" key="3">
    <source>
        <dbReference type="EMBL" id="RVW16219.1"/>
    </source>
</evidence>
<gene>
    <name evidence="3" type="primary">YTX2_689</name>
    <name evidence="3" type="ORF">CK203_074295</name>
</gene>
<dbReference type="Pfam" id="PF00078">
    <property type="entry name" value="RVT_1"/>
    <property type="match status" value="1"/>
</dbReference>
<accession>A0A438BYY7</accession>
<evidence type="ECO:0000313" key="4">
    <source>
        <dbReference type="Proteomes" id="UP000288805"/>
    </source>
</evidence>
<organism evidence="3 4">
    <name type="scientific">Vitis vinifera</name>
    <name type="common">Grape</name>
    <dbReference type="NCBI Taxonomy" id="29760"/>
    <lineage>
        <taxon>Eukaryota</taxon>
        <taxon>Viridiplantae</taxon>
        <taxon>Streptophyta</taxon>
        <taxon>Embryophyta</taxon>
        <taxon>Tracheophyta</taxon>
        <taxon>Spermatophyta</taxon>
        <taxon>Magnoliopsida</taxon>
        <taxon>eudicotyledons</taxon>
        <taxon>Gunneridae</taxon>
        <taxon>Pentapetalae</taxon>
        <taxon>rosids</taxon>
        <taxon>Vitales</taxon>
        <taxon>Vitaceae</taxon>
        <taxon>Viteae</taxon>
        <taxon>Vitis</taxon>
    </lineage>
</organism>
<dbReference type="PANTHER" id="PTHR46890:SF50">
    <property type="entry name" value="RNA-DIRECTED DNA POLYMERASE, EUKARYOTA, REVERSE TRANSCRIPTASE ZINC-BINDING DOMAIN PROTEIN-RELATED"/>
    <property type="match status" value="1"/>
</dbReference>
<feature type="region of interest" description="Disordered" evidence="1">
    <location>
        <begin position="272"/>
        <end position="376"/>
    </location>
</feature>
<dbReference type="Gene3D" id="3.60.10.10">
    <property type="entry name" value="Endonuclease/exonuclease/phosphatase"/>
    <property type="match status" value="1"/>
</dbReference>
<proteinExistence type="predicted"/>
<dbReference type="InterPro" id="IPR043502">
    <property type="entry name" value="DNA/RNA_pol_sf"/>
</dbReference>
<name>A0A438BYY7_VITVI</name>
<dbReference type="PROSITE" id="PS50878">
    <property type="entry name" value="RT_POL"/>
    <property type="match status" value="1"/>
</dbReference>
<dbReference type="SUPFAM" id="SSF56219">
    <property type="entry name" value="DNase I-like"/>
    <property type="match status" value="1"/>
</dbReference>
<dbReference type="EMBL" id="QGNW01002590">
    <property type="protein sequence ID" value="RVW16219.1"/>
    <property type="molecule type" value="Genomic_DNA"/>
</dbReference>
<comment type="caution">
    <text evidence="3">The sequence shown here is derived from an EMBL/GenBank/DDBJ whole genome shotgun (WGS) entry which is preliminary data.</text>
</comment>
<evidence type="ECO:0000256" key="1">
    <source>
        <dbReference type="SAM" id="MobiDB-lite"/>
    </source>
</evidence>
<dbReference type="CDD" id="cd01650">
    <property type="entry name" value="RT_nLTR_like"/>
    <property type="match status" value="1"/>
</dbReference>
<evidence type="ECO:0000259" key="2">
    <source>
        <dbReference type="PROSITE" id="PS50878"/>
    </source>
</evidence>
<feature type="compositionally biased region" description="Polar residues" evidence="1">
    <location>
        <begin position="348"/>
        <end position="360"/>
    </location>
</feature>
<sequence>MRGKTRTHMMEICFNSRGRYMKITEFVAKRKPLVLVVLEGVKGYGWENLRKAIVSVQDFSVQVERALKEKLKKPQESKGMYRGEWSYVDVVAEKGPRNGAVRPVRKWSRAVVCESKGKIRDWCNVGKAIARRVGMKGMVFVTPISAYKGCFFVDFARRAQWIQDQGSFTERGEVIALRRWSPKENSVVNGKFRQGWLELRGLPFHLWDEAQLRYILQKWGKVTKVVRESLKLVDLTKVKLWVEMLPNVVLPTLLEVEDGDWTYTVAVTVTGEDDREADGEDSLRPESNHNKDELRDNECHSWRPRHRSHFRYPDSKSSKGEKGKGRYFGPLAGPTHEGSSNGGPAVPLSSQLPRPGSSANKIMPKVHPQVSSKLKGSLVSARCKARSWPPRLEEASSSPKRNLEGGGSTEANRDTFRGKSLSSNSDLSPGSKTSKVFTGETEGDEGISQCKLVNKVRSLFLALFEQDLLLVGAFEPKFLPESSVSLVHPSRCQPFSSFPLESSFAVQRGSFFIPPVVDLSRRGGASCSEGVAFPLETSNQKFKDRPFLRETLSNLEERGVSGEASFPELEPSTLPLEGFQVEGLMPRKMVKVQLVLESLRIRIVRDNGKGVEGENKSTLSADKILSWNTRGLGNKESNLGHEVCEQCLERQKFGVGCSSCLWGFGGIVILWDSIKFKCTEKVLGSFSVTVKLNFDEEGWCVGGDFNVIRRISEKMGDSRLTVNMRCFDEFIRESGLLDPPLRNAAFTWSNMQVDPICKRLDRFENMWLLHPEFKEKFRDWWQECTVEGWEGHKFMRKLKFIKSKLKEWNIVAFGDLRERKKHILSELGRIDLIEQEGNLNLDLVSERTLGRKELEDLLLKEEVQWRQKSRVKWIKEWDCNSKFFHRVAIGRRSRKFIKSLISERGKTLSNIEVISEEIVNFFGKFYSKLEGDSWRIEGIDWAPISGESAVWLNRPFSEEEVRMAVFQLNKEKALDPDDFTMAVYQECWDVIKEDLMRVFLEFHTKGIINQSTNATFIAMVPKKSQTFKISNYKPISLVTSLYKIIAKVLSGRLRKVLHETIFGCQGAFVEGRHILDAVLIANEVVDEKRRSGEERVVFKIDFEKAYDHMDWAILDHVLQRKGFNQKWRSWMRGCLSSSSFAILVNGNAKGWVKASRGLRQGDPLSPFLFTLVADVLSRLMIRAVETGIIEGFFVGRDRTKVSLLQFADDTIFFSKASMEHL</sequence>
<dbReference type="InterPro" id="IPR036691">
    <property type="entry name" value="Endo/exonu/phosph_ase_sf"/>
</dbReference>
<feature type="compositionally biased region" description="Basic and acidic residues" evidence="1">
    <location>
        <begin position="311"/>
        <end position="324"/>
    </location>
</feature>
<dbReference type="InterPro" id="IPR000477">
    <property type="entry name" value="RT_dom"/>
</dbReference>